<dbReference type="KEGG" id="clus:A9F13_08g02728"/>
<protein>
    <submittedName>
        <fullName evidence="6">Cytochrome c oxidase assembly protein</fullName>
    </submittedName>
</protein>
<keyword evidence="3 5" id="KW-1133">Transmembrane helix</keyword>
<dbReference type="AlphaFoldDB" id="A0AA91Q021"/>
<accession>A0AA91Q021</accession>
<proteinExistence type="predicted"/>
<dbReference type="Proteomes" id="UP000195602">
    <property type="component" value="Unassembled WGS sequence"/>
</dbReference>
<dbReference type="InterPro" id="IPR029208">
    <property type="entry name" value="COX14"/>
</dbReference>
<comment type="subcellular location">
    <subcellularLocation>
        <location evidence="1">Membrane</location>
        <topology evidence="1">Single-pass membrane protein</topology>
    </subcellularLocation>
</comment>
<feature type="transmembrane region" description="Helical" evidence="5">
    <location>
        <begin position="20"/>
        <end position="39"/>
    </location>
</feature>
<organism evidence="6 7">
    <name type="scientific">Clavispora lusitaniae</name>
    <name type="common">Candida lusitaniae</name>
    <dbReference type="NCBI Taxonomy" id="36911"/>
    <lineage>
        <taxon>Eukaryota</taxon>
        <taxon>Fungi</taxon>
        <taxon>Dikarya</taxon>
        <taxon>Ascomycota</taxon>
        <taxon>Saccharomycotina</taxon>
        <taxon>Pichiomycetes</taxon>
        <taxon>Metschnikowiaceae</taxon>
        <taxon>Clavispora</taxon>
    </lineage>
</organism>
<evidence type="ECO:0000256" key="2">
    <source>
        <dbReference type="ARBA" id="ARBA00022692"/>
    </source>
</evidence>
<sequence>MSKLPLSVRITDVIHRATVLGLVGVAVVGTGSIFFNIWANSDWTKMNKDKLKFHREEYEQARAAQAETEEK</sequence>
<evidence type="ECO:0000256" key="3">
    <source>
        <dbReference type="ARBA" id="ARBA00022989"/>
    </source>
</evidence>
<keyword evidence="4 5" id="KW-0472">Membrane</keyword>
<keyword evidence="2 5" id="KW-0812">Transmembrane</keyword>
<evidence type="ECO:0000256" key="5">
    <source>
        <dbReference type="SAM" id="Phobius"/>
    </source>
</evidence>
<evidence type="ECO:0000256" key="4">
    <source>
        <dbReference type="ARBA" id="ARBA00023136"/>
    </source>
</evidence>
<evidence type="ECO:0000256" key="1">
    <source>
        <dbReference type="ARBA" id="ARBA00004167"/>
    </source>
</evidence>
<name>A0AA91Q021_CLALS</name>
<evidence type="ECO:0000313" key="7">
    <source>
        <dbReference type="Proteomes" id="UP000195602"/>
    </source>
</evidence>
<comment type="caution">
    <text evidence="6">The sequence shown here is derived from an EMBL/GenBank/DDBJ whole genome shotgun (WGS) entry which is preliminary data.</text>
</comment>
<reference evidence="6 7" key="1">
    <citation type="submission" date="2017-04" db="EMBL/GenBank/DDBJ databases">
        <title>Draft genome of the yeast Clavispora lusitaniae type strain CBS 6936.</title>
        <authorList>
            <person name="Durrens P."/>
            <person name="Klopp C."/>
            <person name="Biteau N."/>
            <person name="Fitton-Ouhabi V."/>
            <person name="Dementhon K."/>
            <person name="Accoceberry I."/>
            <person name="Sherman D.J."/>
            <person name="Noel T."/>
        </authorList>
    </citation>
    <scope>NUCLEOTIDE SEQUENCE [LARGE SCALE GENOMIC DNA]</scope>
    <source>
        <strain evidence="6 7">CBS 6936</strain>
    </source>
</reference>
<dbReference type="EMBL" id="LYUB02000008">
    <property type="protein sequence ID" value="OVF08557.1"/>
    <property type="molecule type" value="Genomic_DNA"/>
</dbReference>
<gene>
    <name evidence="6" type="ORF">A9F13_08g02728</name>
</gene>
<dbReference type="Pfam" id="PF14880">
    <property type="entry name" value="COX14"/>
    <property type="match status" value="1"/>
</dbReference>
<evidence type="ECO:0000313" key="6">
    <source>
        <dbReference type="EMBL" id="OVF08557.1"/>
    </source>
</evidence>
<dbReference type="GO" id="GO:0016020">
    <property type="term" value="C:membrane"/>
    <property type="evidence" value="ECO:0007669"/>
    <property type="project" value="UniProtKB-SubCell"/>
</dbReference>